<dbReference type="RefSeq" id="WP_124868413.1">
    <property type="nucleotide sequence ID" value="NZ_RQZF01000002.1"/>
</dbReference>
<sequence>MPSSVDYVEIGGIVLLAAALVVLTVVPYVVARRTAITQSREIDRFSPRMRMLSDTSITPERQSGSQPQRLISTSTQVRQIEGGHMVSQQGPARRPTTTSRAEKQRLREIAQLRARRAARRSTEVAAGKRRMVLSGFFATLTAVVGVAAAASTAVSWVWVLVPFGALIVSLVVSRRAAIRFEEVSRAEQARLEELMGLVPMGEADAVDRRVESDDVAVGEASVDATGEGVTETQNEADVFTSSEDEPVAKAEADVVAGKTEVRDGFSGAIDGVEALEGAEPVEGAEPAEASGTTRAPSAWVPTPIPAPMYAQRARVGGRLVHPDTDLRGIPKVAASVPMRPSGMSETAAPLRSTEEVAAAQPVSFDLDAILESRRAL</sequence>
<feature type="region of interest" description="Disordered" evidence="1">
    <location>
        <begin position="83"/>
        <end position="103"/>
    </location>
</feature>
<keyword evidence="2" id="KW-0472">Membrane</keyword>
<protein>
    <submittedName>
        <fullName evidence="3">Uncharacterized protein</fullName>
    </submittedName>
</protein>
<reference evidence="3 4" key="1">
    <citation type="submission" date="2018-11" db="EMBL/GenBank/DDBJ databases">
        <title>Genomes From Bacteria Associated with the Canine Oral Cavity: a Test Case for Automated Genome-Based Taxonomic Assignment.</title>
        <authorList>
            <person name="Coil D.A."/>
            <person name="Jospin G."/>
            <person name="Darling A.E."/>
            <person name="Wallis C."/>
            <person name="Davis I.J."/>
            <person name="Harris S."/>
            <person name="Eisen J.A."/>
            <person name="Holcombe L.J."/>
            <person name="O'Flynn C."/>
        </authorList>
    </citation>
    <scope>NUCLEOTIDE SEQUENCE [LARGE SCALE GENOMIC DNA]</scope>
    <source>
        <strain evidence="3 4">OH770</strain>
    </source>
</reference>
<keyword evidence="2" id="KW-1133">Transmembrane helix</keyword>
<organism evidence="3 4">
    <name type="scientific">Schaalia canis</name>
    <dbReference type="NCBI Taxonomy" id="100469"/>
    <lineage>
        <taxon>Bacteria</taxon>
        <taxon>Bacillati</taxon>
        <taxon>Actinomycetota</taxon>
        <taxon>Actinomycetes</taxon>
        <taxon>Actinomycetales</taxon>
        <taxon>Actinomycetaceae</taxon>
        <taxon>Schaalia</taxon>
    </lineage>
</organism>
<dbReference type="Proteomes" id="UP000280444">
    <property type="component" value="Unassembled WGS sequence"/>
</dbReference>
<feature type="transmembrane region" description="Helical" evidence="2">
    <location>
        <begin position="156"/>
        <end position="173"/>
    </location>
</feature>
<keyword evidence="2" id="KW-0812">Transmembrane</keyword>
<evidence type="ECO:0000313" key="3">
    <source>
        <dbReference type="EMBL" id="RRC95808.1"/>
    </source>
</evidence>
<proteinExistence type="predicted"/>
<feature type="transmembrane region" description="Helical" evidence="2">
    <location>
        <begin position="12"/>
        <end position="31"/>
    </location>
</feature>
<accession>A0A3P1SF76</accession>
<name>A0A3P1SF76_9ACTO</name>
<evidence type="ECO:0000256" key="2">
    <source>
        <dbReference type="SAM" id="Phobius"/>
    </source>
</evidence>
<dbReference type="EMBL" id="RQZF01000002">
    <property type="protein sequence ID" value="RRC95808.1"/>
    <property type="molecule type" value="Genomic_DNA"/>
</dbReference>
<evidence type="ECO:0000313" key="4">
    <source>
        <dbReference type="Proteomes" id="UP000280444"/>
    </source>
</evidence>
<evidence type="ECO:0000256" key="1">
    <source>
        <dbReference type="SAM" id="MobiDB-lite"/>
    </source>
</evidence>
<feature type="compositionally biased region" description="Polar residues" evidence="1">
    <location>
        <begin position="86"/>
        <end position="99"/>
    </location>
</feature>
<dbReference type="OrthoDB" id="3253394at2"/>
<dbReference type="AlphaFoldDB" id="A0A3P1SF76"/>
<feature type="region of interest" description="Disordered" evidence="1">
    <location>
        <begin position="281"/>
        <end position="300"/>
    </location>
</feature>
<feature type="transmembrane region" description="Helical" evidence="2">
    <location>
        <begin position="131"/>
        <end position="150"/>
    </location>
</feature>
<keyword evidence="4" id="KW-1185">Reference proteome</keyword>
<gene>
    <name evidence="3" type="ORF">EII11_02760</name>
</gene>
<comment type="caution">
    <text evidence="3">The sequence shown here is derived from an EMBL/GenBank/DDBJ whole genome shotgun (WGS) entry which is preliminary data.</text>
</comment>